<feature type="region of interest" description="Disordered" evidence="4">
    <location>
        <begin position="362"/>
        <end position="430"/>
    </location>
</feature>
<evidence type="ECO:0008006" key="8">
    <source>
        <dbReference type="Google" id="ProtNLM"/>
    </source>
</evidence>
<keyword evidence="7" id="KW-1185">Reference proteome</keyword>
<dbReference type="InterPro" id="IPR022353">
    <property type="entry name" value="Insulin_CS"/>
</dbReference>
<evidence type="ECO:0000313" key="7">
    <source>
        <dbReference type="Proteomes" id="UP000198287"/>
    </source>
</evidence>
<gene>
    <name evidence="6" type="ORF">Fcan01_08558</name>
</gene>
<keyword evidence="3" id="KW-0732">Signal</keyword>
<sequence length="458" mass="50561">MGRSSDPPDHVQRQRPVSVVTTLAGTSLLLTLTILLLFVGNSSPHPAASSFATGEERRIMICSDRLLLGIQFFCRNPSQFRYMMGFGGGGGGGESRKRSGDMMMLRLPRLVDQEGYEKGDDDEEGDEADDDVVDDDGDELLREDEDSSYLDFRRKNIVDACCRNACTEDEFHQFCKLGGQGRPATTTTTTPPPPPPSRILPQQALWNQLLSRHRLSLRSSTWGQEVVRSSPARTEDEIRVNLIREAVRCLYDPKCSGRGQVEGSSRRKGVGKKHRVATTNRTKNFGGGNAVGKIKTISPLVKSCSPTRRLQKMTKEEQSQIYPYLLRMLTWIIPAKPEQQSAPEQEPQSSPRIADSPLIYEMSGGRISPSSRLQIPNSSRFINGGTTTSGGIFGMPSFHRRTTHPTRSHATHRRPPHPEESPATAGGPHMKLSVVTDPPIETKVGFGLGTHEGVLFNN</sequence>
<accession>A0A226ELW3</accession>
<keyword evidence="2" id="KW-0165">Cleavage on pair of basic residues</keyword>
<dbReference type="Proteomes" id="UP000198287">
    <property type="component" value="Unassembled WGS sequence"/>
</dbReference>
<evidence type="ECO:0000256" key="4">
    <source>
        <dbReference type="SAM" id="MobiDB-lite"/>
    </source>
</evidence>
<feature type="region of interest" description="Disordered" evidence="4">
    <location>
        <begin position="111"/>
        <end position="138"/>
    </location>
</feature>
<dbReference type="AlphaFoldDB" id="A0A226ELW3"/>
<feature type="compositionally biased region" description="Basic residues" evidence="4">
    <location>
        <begin position="398"/>
        <end position="415"/>
    </location>
</feature>
<keyword evidence="5" id="KW-1133">Transmembrane helix</keyword>
<organism evidence="6 7">
    <name type="scientific">Folsomia candida</name>
    <name type="common">Springtail</name>
    <dbReference type="NCBI Taxonomy" id="158441"/>
    <lineage>
        <taxon>Eukaryota</taxon>
        <taxon>Metazoa</taxon>
        <taxon>Ecdysozoa</taxon>
        <taxon>Arthropoda</taxon>
        <taxon>Hexapoda</taxon>
        <taxon>Collembola</taxon>
        <taxon>Entomobryomorpha</taxon>
        <taxon>Isotomoidea</taxon>
        <taxon>Isotomidae</taxon>
        <taxon>Proisotominae</taxon>
        <taxon>Folsomia</taxon>
    </lineage>
</organism>
<dbReference type="SUPFAM" id="SSF56994">
    <property type="entry name" value="Insulin-like"/>
    <property type="match status" value="1"/>
</dbReference>
<protein>
    <recommendedName>
        <fullName evidence="8">Insulin-like domain-containing protein</fullName>
    </recommendedName>
</protein>
<evidence type="ECO:0000313" key="6">
    <source>
        <dbReference type="EMBL" id="OXA57994.1"/>
    </source>
</evidence>
<comment type="similarity">
    <text evidence="1">Belongs to the insulin family.</text>
</comment>
<dbReference type="InterPro" id="IPR036438">
    <property type="entry name" value="Insulin-like_sf"/>
</dbReference>
<feature type="transmembrane region" description="Helical" evidence="5">
    <location>
        <begin position="20"/>
        <end position="40"/>
    </location>
</feature>
<dbReference type="EMBL" id="LNIX01000003">
    <property type="protein sequence ID" value="OXA57994.1"/>
    <property type="molecule type" value="Genomic_DNA"/>
</dbReference>
<evidence type="ECO:0000256" key="2">
    <source>
        <dbReference type="ARBA" id="ARBA00022685"/>
    </source>
</evidence>
<name>A0A226ELW3_FOLCA</name>
<proteinExistence type="inferred from homology"/>
<evidence type="ECO:0000256" key="5">
    <source>
        <dbReference type="SAM" id="Phobius"/>
    </source>
</evidence>
<keyword evidence="5" id="KW-0812">Transmembrane</keyword>
<keyword evidence="5" id="KW-0472">Membrane</keyword>
<evidence type="ECO:0000256" key="1">
    <source>
        <dbReference type="ARBA" id="ARBA00009034"/>
    </source>
</evidence>
<dbReference type="GO" id="GO:0005576">
    <property type="term" value="C:extracellular region"/>
    <property type="evidence" value="ECO:0007669"/>
    <property type="project" value="UniProtKB-ARBA"/>
</dbReference>
<reference evidence="6 7" key="1">
    <citation type="submission" date="2015-12" db="EMBL/GenBank/DDBJ databases">
        <title>The genome of Folsomia candida.</title>
        <authorList>
            <person name="Faddeeva A."/>
            <person name="Derks M.F."/>
            <person name="Anvar Y."/>
            <person name="Smit S."/>
            <person name="Van Straalen N."/>
            <person name="Roelofs D."/>
        </authorList>
    </citation>
    <scope>NUCLEOTIDE SEQUENCE [LARGE SCALE GENOMIC DNA]</scope>
    <source>
        <strain evidence="6 7">VU population</strain>
        <tissue evidence="6">Whole body</tissue>
    </source>
</reference>
<dbReference type="Gene3D" id="1.10.100.10">
    <property type="entry name" value="Insulin-like"/>
    <property type="match status" value="1"/>
</dbReference>
<feature type="compositionally biased region" description="Acidic residues" evidence="4">
    <location>
        <begin position="119"/>
        <end position="138"/>
    </location>
</feature>
<comment type="caution">
    <text evidence="6">The sequence shown here is derived from an EMBL/GenBank/DDBJ whole genome shotgun (WGS) entry which is preliminary data.</text>
</comment>
<feature type="compositionally biased region" description="Polar residues" evidence="4">
    <location>
        <begin position="368"/>
        <end position="386"/>
    </location>
</feature>
<dbReference type="PROSITE" id="PS00262">
    <property type="entry name" value="INSULIN"/>
    <property type="match status" value="1"/>
</dbReference>
<dbReference type="CDD" id="cd04366">
    <property type="entry name" value="IlGF_insulin_bombyxin_like"/>
    <property type="match status" value="1"/>
</dbReference>
<evidence type="ECO:0000256" key="3">
    <source>
        <dbReference type="ARBA" id="ARBA00022729"/>
    </source>
</evidence>